<keyword evidence="2" id="KW-1133">Transmembrane helix</keyword>
<evidence type="ECO:0000313" key="4">
    <source>
        <dbReference type="Proteomes" id="UP000515811"/>
    </source>
</evidence>
<protein>
    <submittedName>
        <fullName evidence="3">DUF2127 domain-containing protein</fullName>
    </submittedName>
</protein>
<feature type="transmembrane region" description="Helical" evidence="2">
    <location>
        <begin position="145"/>
        <end position="163"/>
    </location>
</feature>
<organism evidence="3 4">
    <name type="scientific">Diaphorobacter ruginosibacter</name>
    <dbReference type="NCBI Taxonomy" id="1715720"/>
    <lineage>
        <taxon>Bacteria</taxon>
        <taxon>Pseudomonadati</taxon>
        <taxon>Pseudomonadota</taxon>
        <taxon>Betaproteobacteria</taxon>
        <taxon>Burkholderiales</taxon>
        <taxon>Comamonadaceae</taxon>
        <taxon>Diaphorobacter</taxon>
    </lineage>
</organism>
<dbReference type="InterPro" id="IPR021125">
    <property type="entry name" value="DUF2127"/>
</dbReference>
<evidence type="ECO:0000313" key="3">
    <source>
        <dbReference type="EMBL" id="QNN59142.1"/>
    </source>
</evidence>
<dbReference type="EMBL" id="CP060714">
    <property type="protein sequence ID" value="QNN59142.1"/>
    <property type="molecule type" value="Genomic_DNA"/>
</dbReference>
<dbReference type="AlphaFoldDB" id="A0A7G9RU67"/>
<dbReference type="Proteomes" id="UP000515811">
    <property type="component" value="Chromosome"/>
</dbReference>
<gene>
    <name evidence="3" type="ORF">H9K76_10360</name>
</gene>
<reference evidence="3 4" key="1">
    <citation type="submission" date="2020-08" db="EMBL/GenBank/DDBJ databases">
        <title>Genome sequence of Diaphorobacter ruginosibacter DSM 27467T.</title>
        <authorList>
            <person name="Hyun D.-W."/>
            <person name="Bae J.-W."/>
        </authorList>
    </citation>
    <scope>NUCLEOTIDE SEQUENCE [LARGE SCALE GENOMIC DNA]</scope>
    <source>
        <strain evidence="3 4">DSM 27467</strain>
    </source>
</reference>
<keyword evidence="2" id="KW-0472">Membrane</keyword>
<evidence type="ECO:0000256" key="1">
    <source>
        <dbReference type="SAM" id="MobiDB-lite"/>
    </source>
</evidence>
<proteinExistence type="predicted"/>
<name>A0A7G9RU67_9BURK</name>
<dbReference type="KEGG" id="drg:H9K76_10360"/>
<keyword evidence="4" id="KW-1185">Reference proteome</keyword>
<sequence length="186" mass="20620">MHTHYRLLPAQRTSTVSSSSTPSRLREAVKAVAAFEALKGLAALLGLLGLLGLLHHDLHRLAVELIGHFGLSPQSHYPEILLRGVDRLAGTPTHTLVLLGSAYVSLRWIEAWGLWHDRAWGEWLGALSSGIYVPLEVRHILAVPHWQGVAVLLLNIALMVVLLRRIVDRRRHAPHQSNLTRGSTHT</sequence>
<keyword evidence="2" id="KW-0812">Transmembrane</keyword>
<evidence type="ECO:0000256" key="2">
    <source>
        <dbReference type="SAM" id="Phobius"/>
    </source>
</evidence>
<accession>A0A7G9RU67</accession>
<feature type="transmembrane region" description="Helical" evidence="2">
    <location>
        <begin position="32"/>
        <end position="54"/>
    </location>
</feature>
<feature type="region of interest" description="Disordered" evidence="1">
    <location>
        <begin position="1"/>
        <end position="21"/>
    </location>
</feature>
<dbReference type="Pfam" id="PF09900">
    <property type="entry name" value="DUF2127"/>
    <property type="match status" value="1"/>
</dbReference>